<evidence type="ECO:0000313" key="7">
    <source>
        <dbReference type="Proteomes" id="UP000276542"/>
    </source>
</evidence>
<dbReference type="Gene3D" id="3.40.190.10">
    <property type="entry name" value="Periplasmic binding protein-like II"/>
    <property type="match status" value="2"/>
</dbReference>
<protein>
    <submittedName>
        <fullName evidence="6">LysR family transcriptional regulator</fullName>
    </submittedName>
</protein>
<comment type="caution">
    <text evidence="6">The sequence shown here is derived from an EMBL/GenBank/DDBJ whole genome shotgun (WGS) entry which is preliminary data.</text>
</comment>
<dbReference type="Pfam" id="PF00126">
    <property type="entry name" value="HTH_1"/>
    <property type="match status" value="1"/>
</dbReference>
<dbReference type="PRINTS" id="PR00039">
    <property type="entry name" value="HTHLYSR"/>
</dbReference>
<sequence>MRIEQLEYIAAVTEFGSLRRASEHLHVSQPALSDAVSKLERELGVTLLDRHRSGARISAAGRELLASMVEVLEAVDRLRAAAGDQLATGRTLRVGSVNAGTATLLLPAVHALRTERPQASVEIRTMQQEEINLGLLEGALDVGLVNLLSGDDLPPDLIGTGLLHGRPVAVLPVDHPLAAQDEVTADDLREEPFVAMRAGYVMHRFAHRLFGSDLPRNWHSTDGAEMGKLMVAEGLGLTVLPDYSVIGDPLERTGLITARRIAGDHTGIRLTVVQRRQNRTPDAVRRLVAALVAQATLQGDAASAAV</sequence>
<dbReference type="Gene3D" id="1.10.10.10">
    <property type="entry name" value="Winged helix-like DNA-binding domain superfamily/Winged helix DNA-binding domain"/>
    <property type="match status" value="1"/>
</dbReference>
<evidence type="ECO:0000256" key="1">
    <source>
        <dbReference type="ARBA" id="ARBA00009437"/>
    </source>
</evidence>
<keyword evidence="3" id="KW-0238">DNA-binding</keyword>
<dbReference type="GO" id="GO:0003677">
    <property type="term" value="F:DNA binding"/>
    <property type="evidence" value="ECO:0007669"/>
    <property type="project" value="UniProtKB-KW"/>
</dbReference>
<dbReference type="SUPFAM" id="SSF53850">
    <property type="entry name" value="Periplasmic binding protein-like II"/>
    <property type="match status" value="1"/>
</dbReference>
<dbReference type="EMBL" id="QYRP01000002">
    <property type="protein sequence ID" value="RJS45343.1"/>
    <property type="molecule type" value="Genomic_DNA"/>
</dbReference>
<name>A0A3A5H3K9_9ACTN</name>
<dbReference type="FunFam" id="1.10.10.10:FF:000001">
    <property type="entry name" value="LysR family transcriptional regulator"/>
    <property type="match status" value="1"/>
</dbReference>
<dbReference type="GO" id="GO:0003700">
    <property type="term" value="F:DNA-binding transcription factor activity"/>
    <property type="evidence" value="ECO:0007669"/>
    <property type="project" value="InterPro"/>
</dbReference>
<organism evidence="6 7">
    <name type="scientific">Nocardioides cavernaquae</name>
    <dbReference type="NCBI Taxonomy" id="2321396"/>
    <lineage>
        <taxon>Bacteria</taxon>
        <taxon>Bacillati</taxon>
        <taxon>Actinomycetota</taxon>
        <taxon>Actinomycetes</taxon>
        <taxon>Propionibacteriales</taxon>
        <taxon>Nocardioidaceae</taxon>
        <taxon>Nocardioides</taxon>
    </lineage>
</organism>
<dbReference type="InterPro" id="IPR005119">
    <property type="entry name" value="LysR_subst-bd"/>
</dbReference>
<evidence type="ECO:0000313" key="6">
    <source>
        <dbReference type="EMBL" id="RJS45343.1"/>
    </source>
</evidence>
<dbReference type="OrthoDB" id="3181812at2"/>
<evidence type="ECO:0000256" key="4">
    <source>
        <dbReference type="ARBA" id="ARBA00023163"/>
    </source>
</evidence>
<reference evidence="7" key="1">
    <citation type="submission" date="2018-09" db="EMBL/GenBank/DDBJ databases">
        <authorList>
            <person name="Zhu H."/>
        </authorList>
    </citation>
    <scope>NUCLEOTIDE SEQUENCE [LARGE SCALE GENOMIC DNA]</scope>
    <source>
        <strain evidence="7">K1W22B-1</strain>
    </source>
</reference>
<keyword evidence="7" id="KW-1185">Reference proteome</keyword>
<dbReference type="GO" id="GO:0032993">
    <property type="term" value="C:protein-DNA complex"/>
    <property type="evidence" value="ECO:0007669"/>
    <property type="project" value="TreeGrafter"/>
</dbReference>
<dbReference type="PANTHER" id="PTHR30346">
    <property type="entry name" value="TRANSCRIPTIONAL DUAL REGULATOR HCAR-RELATED"/>
    <property type="match status" value="1"/>
</dbReference>
<evidence type="ECO:0000256" key="3">
    <source>
        <dbReference type="ARBA" id="ARBA00023125"/>
    </source>
</evidence>
<comment type="similarity">
    <text evidence="1">Belongs to the LysR transcriptional regulatory family.</text>
</comment>
<dbReference type="AlphaFoldDB" id="A0A3A5H3K9"/>
<dbReference type="PROSITE" id="PS50931">
    <property type="entry name" value="HTH_LYSR"/>
    <property type="match status" value="1"/>
</dbReference>
<keyword evidence="4" id="KW-0804">Transcription</keyword>
<dbReference type="RefSeq" id="WP_120059244.1">
    <property type="nucleotide sequence ID" value="NZ_QYRP01000002.1"/>
</dbReference>
<gene>
    <name evidence="6" type="ORF">D4739_03335</name>
</gene>
<dbReference type="SUPFAM" id="SSF46785">
    <property type="entry name" value="Winged helix' DNA-binding domain"/>
    <property type="match status" value="1"/>
</dbReference>
<dbReference type="Pfam" id="PF03466">
    <property type="entry name" value="LysR_substrate"/>
    <property type="match status" value="1"/>
</dbReference>
<dbReference type="InterPro" id="IPR000847">
    <property type="entry name" value="LysR_HTH_N"/>
</dbReference>
<proteinExistence type="inferred from homology"/>
<accession>A0A3A5H3K9</accession>
<evidence type="ECO:0000259" key="5">
    <source>
        <dbReference type="PROSITE" id="PS50931"/>
    </source>
</evidence>
<dbReference type="InterPro" id="IPR036388">
    <property type="entry name" value="WH-like_DNA-bd_sf"/>
</dbReference>
<evidence type="ECO:0000256" key="2">
    <source>
        <dbReference type="ARBA" id="ARBA00023015"/>
    </source>
</evidence>
<keyword evidence="2" id="KW-0805">Transcription regulation</keyword>
<dbReference type="PANTHER" id="PTHR30346:SF28">
    <property type="entry name" value="HTH-TYPE TRANSCRIPTIONAL REGULATOR CYNR"/>
    <property type="match status" value="1"/>
</dbReference>
<dbReference type="Proteomes" id="UP000276542">
    <property type="component" value="Unassembled WGS sequence"/>
</dbReference>
<feature type="domain" description="HTH lysR-type" evidence="5">
    <location>
        <begin position="1"/>
        <end position="58"/>
    </location>
</feature>
<dbReference type="CDD" id="cd05466">
    <property type="entry name" value="PBP2_LTTR_substrate"/>
    <property type="match status" value="1"/>
</dbReference>
<dbReference type="InterPro" id="IPR036390">
    <property type="entry name" value="WH_DNA-bd_sf"/>
</dbReference>